<evidence type="ECO:0000256" key="6">
    <source>
        <dbReference type="ARBA" id="ARBA00023303"/>
    </source>
</evidence>
<evidence type="ECO:0000256" key="8">
    <source>
        <dbReference type="ARBA" id="ARBA00035585"/>
    </source>
</evidence>
<evidence type="ECO:0000256" key="3">
    <source>
        <dbReference type="ARBA" id="ARBA00022692"/>
    </source>
</evidence>
<keyword evidence="10" id="KW-0813">Transport</keyword>
<feature type="transmembrane region" description="Helical" evidence="10">
    <location>
        <begin position="57"/>
        <end position="78"/>
    </location>
</feature>
<evidence type="ECO:0000256" key="5">
    <source>
        <dbReference type="ARBA" id="ARBA00023136"/>
    </source>
</evidence>
<comment type="subcellular location">
    <subcellularLocation>
        <location evidence="1 10">Cell membrane</location>
        <topology evidence="1 10">Multi-pass membrane protein</topology>
    </subcellularLocation>
</comment>
<dbReference type="HAMAP" id="MF_00454">
    <property type="entry name" value="FluC"/>
    <property type="match status" value="1"/>
</dbReference>
<organism evidence="11 12">
    <name type="scientific">Leuconostoc holzapfelii</name>
    <dbReference type="NCBI Taxonomy" id="434464"/>
    <lineage>
        <taxon>Bacteria</taxon>
        <taxon>Bacillati</taxon>
        <taxon>Bacillota</taxon>
        <taxon>Bacilli</taxon>
        <taxon>Lactobacillales</taxon>
        <taxon>Lactobacillaceae</taxon>
        <taxon>Leuconostoc</taxon>
    </lineage>
</organism>
<protein>
    <recommendedName>
        <fullName evidence="10">Fluoride-specific ion channel FluC</fullName>
    </recommendedName>
</protein>
<evidence type="ECO:0000256" key="9">
    <source>
        <dbReference type="ARBA" id="ARBA00049940"/>
    </source>
</evidence>
<dbReference type="EMBL" id="QVOV01000006">
    <property type="protein sequence ID" value="MCT8389107.1"/>
    <property type="molecule type" value="Genomic_DNA"/>
</dbReference>
<feature type="binding site" evidence="10">
    <location>
        <position position="68"/>
    </location>
    <ligand>
        <name>Na(+)</name>
        <dbReference type="ChEBI" id="CHEBI:29101"/>
        <note>structural</note>
    </ligand>
</feature>
<dbReference type="Pfam" id="PF02537">
    <property type="entry name" value="CRCB"/>
    <property type="match status" value="1"/>
</dbReference>
<keyword evidence="3 10" id="KW-0812">Transmembrane</keyword>
<keyword evidence="10" id="KW-0915">Sodium</keyword>
<evidence type="ECO:0000256" key="4">
    <source>
        <dbReference type="ARBA" id="ARBA00022989"/>
    </source>
</evidence>
<comment type="similarity">
    <text evidence="7 10">Belongs to the fluoride channel Fluc/FEX (TC 1.A.43) family.</text>
</comment>
<keyword evidence="10" id="KW-0406">Ion transport</keyword>
<evidence type="ECO:0000256" key="10">
    <source>
        <dbReference type="HAMAP-Rule" id="MF_00454"/>
    </source>
</evidence>
<keyword evidence="10" id="KW-0479">Metal-binding</keyword>
<name>A0ABT2NYS7_9LACO</name>
<accession>A0ABT2NYS7</accession>
<evidence type="ECO:0000256" key="7">
    <source>
        <dbReference type="ARBA" id="ARBA00035120"/>
    </source>
</evidence>
<keyword evidence="4 10" id="KW-1133">Transmembrane helix</keyword>
<keyword evidence="2 10" id="KW-1003">Cell membrane</keyword>
<evidence type="ECO:0000256" key="1">
    <source>
        <dbReference type="ARBA" id="ARBA00004651"/>
    </source>
</evidence>
<comment type="activity regulation">
    <text evidence="10">Na(+) is not transported, but it plays an essential structural role and its presence is essential for fluoride channel function.</text>
</comment>
<comment type="function">
    <text evidence="9 10">Fluoride-specific ion channel. Important for reducing fluoride concentration in the cell, thus reducing its toxicity.</text>
</comment>
<keyword evidence="12" id="KW-1185">Reference proteome</keyword>
<feature type="transmembrane region" description="Helical" evidence="10">
    <location>
        <begin position="90"/>
        <end position="112"/>
    </location>
</feature>
<sequence>MSILVAIFIGSFLGTLGRYLLITFWPWQTTYLTAVFAVNMLGAFLMGAMFTTGTLQVWHGAVSTGVLGGLTTFSTMMTQSAQQPRQQIRYLGLQVLCGLLSFGAGSILAALLK</sequence>
<feature type="transmembrane region" description="Helical" evidence="10">
    <location>
        <begin position="6"/>
        <end position="24"/>
    </location>
</feature>
<dbReference type="InterPro" id="IPR003691">
    <property type="entry name" value="FluC"/>
</dbReference>
<comment type="caution">
    <text evidence="11">The sequence shown here is derived from an EMBL/GenBank/DDBJ whole genome shotgun (WGS) entry which is preliminary data.</text>
</comment>
<evidence type="ECO:0000313" key="12">
    <source>
        <dbReference type="Proteomes" id="UP001525857"/>
    </source>
</evidence>
<dbReference type="RefSeq" id="WP_261656732.1">
    <property type="nucleotide sequence ID" value="NZ_QVOV01000006.1"/>
</dbReference>
<comment type="catalytic activity">
    <reaction evidence="8">
        <text>fluoride(in) = fluoride(out)</text>
        <dbReference type="Rhea" id="RHEA:76159"/>
        <dbReference type="ChEBI" id="CHEBI:17051"/>
    </reaction>
    <physiologicalReaction direction="left-to-right" evidence="8">
        <dbReference type="Rhea" id="RHEA:76160"/>
    </physiologicalReaction>
</comment>
<dbReference type="Proteomes" id="UP001525857">
    <property type="component" value="Unassembled WGS sequence"/>
</dbReference>
<reference evidence="11 12" key="1">
    <citation type="submission" date="2018-08" db="EMBL/GenBank/DDBJ databases">
        <title>Draft genome sequences of Leuconostoc spp. and Weissella spp. with biocontrol potential.</title>
        <authorList>
            <person name="Lo R."/>
            <person name="Ho V.T.T."/>
            <person name="Turner M.S."/>
        </authorList>
    </citation>
    <scope>NUCLEOTIDE SEQUENCE [LARGE SCALE GENOMIC DNA]</scope>
    <source>
        <strain evidence="11 12">733</strain>
    </source>
</reference>
<proteinExistence type="inferred from homology"/>
<gene>
    <name evidence="10" type="primary">fluC</name>
    <name evidence="10" type="synonym">crcB</name>
    <name evidence="11" type="ORF">D0501_03225</name>
</gene>
<feature type="binding site" evidence="10">
    <location>
        <position position="71"/>
    </location>
    <ligand>
        <name>Na(+)</name>
        <dbReference type="ChEBI" id="CHEBI:29101"/>
        <note>structural</note>
    </ligand>
</feature>
<evidence type="ECO:0000256" key="2">
    <source>
        <dbReference type="ARBA" id="ARBA00022475"/>
    </source>
</evidence>
<feature type="transmembrane region" description="Helical" evidence="10">
    <location>
        <begin position="31"/>
        <end position="51"/>
    </location>
</feature>
<keyword evidence="6 10" id="KW-0407">Ion channel</keyword>
<evidence type="ECO:0000313" key="11">
    <source>
        <dbReference type="EMBL" id="MCT8389107.1"/>
    </source>
</evidence>
<keyword evidence="5 10" id="KW-0472">Membrane</keyword>